<dbReference type="Proteomes" id="UP000001881">
    <property type="component" value="Unassembled WGS sequence"/>
</dbReference>
<dbReference type="InterPro" id="IPR035952">
    <property type="entry name" value="Rhomboid-like_sf"/>
</dbReference>
<dbReference type="EMBL" id="CABT02000009">
    <property type="protein sequence ID" value="CCC09483.1"/>
    <property type="molecule type" value="Genomic_DNA"/>
</dbReference>
<evidence type="ECO:0000313" key="12">
    <source>
        <dbReference type="EMBL" id="CCC09483.1"/>
    </source>
</evidence>
<comment type="similarity">
    <text evidence="3">Belongs to the peptidase S54 family.</text>
</comment>
<dbReference type="eggNOG" id="KOG2632">
    <property type="taxonomic scope" value="Eukaryota"/>
</dbReference>
<evidence type="ECO:0000256" key="4">
    <source>
        <dbReference type="ARBA" id="ARBA00013039"/>
    </source>
</evidence>
<keyword evidence="9 10" id="KW-0472">Membrane</keyword>
<feature type="transmembrane region" description="Helical" evidence="10">
    <location>
        <begin position="135"/>
        <end position="152"/>
    </location>
</feature>
<dbReference type="OMA" id="NTYPIVH"/>
<evidence type="ECO:0000313" key="13">
    <source>
        <dbReference type="Proteomes" id="UP000001881"/>
    </source>
</evidence>
<sequence length="291" mass="32164">MAAQTLPASGAAVTFNTQRTRAYLLKLPLFTRATVLIIVLTWVLTLVGKSWDWDVKTWGALIPDEIGIATLYRINTFPFIHLNIFHAVLNIIAFTPLLERFEQEHGTLTAVALFFGPFATIPGLIYVFIERFILHANTPVMGASMWVFLLLGMEAIRTYKTNPYFTISTYNIPTWITPLLLVVVTAALLPSSSFLGHLAGLLVGYGFGLGYLKFLAPPEWALRFIEGKLNLLGRLPHYVSVDQKTFGRFGVLPQSASSAEAGIPFAGVSGGQRWDLEQITRVPGAILPLRT</sequence>
<keyword evidence="6 10" id="KW-0812">Transmembrane</keyword>
<dbReference type="GeneID" id="10808794"/>
<dbReference type="GO" id="GO:0006508">
    <property type="term" value="P:proteolysis"/>
    <property type="evidence" value="ECO:0007669"/>
    <property type="project" value="UniProtKB-KW"/>
</dbReference>
<gene>
    <name evidence="12" type="ORF">SMAC_03513</name>
</gene>
<feature type="transmembrane region" description="Helical" evidence="10">
    <location>
        <begin position="110"/>
        <end position="129"/>
    </location>
</feature>
<proteinExistence type="inferred from homology"/>
<evidence type="ECO:0000256" key="5">
    <source>
        <dbReference type="ARBA" id="ARBA00022670"/>
    </source>
</evidence>
<dbReference type="GO" id="GO:0016020">
    <property type="term" value="C:membrane"/>
    <property type="evidence" value="ECO:0007669"/>
    <property type="project" value="UniProtKB-SubCell"/>
</dbReference>
<feature type="transmembrane region" description="Helical" evidence="10">
    <location>
        <begin position="194"/>
        <end position="214"/>
    </location>
</feature>
<evidence type="ECO:0000256" key="10">
    <source>
        <dbReference type="SAM" id="Phobius"/>
    </source>
</evidence>
<dbReference type="GO" id="GO:0004252">
    <property type="term" value="F:serine-type endopeptidase activity"/>
    <property type="evidence" value="ECO:0007669"/>
    <property type="project" value="InterPro"/>
</dbReference>
<evidence type="ECO:0000256" key="1">
    <source>
        <dbReference type="ARBA" id="ARBA00000156"/>
    </source>
</evidence>
<feature type="transmembrane region" description="Helical" evidence="10">
    <location>
        <begin position="29"/>
        <end position="48"/>
    </location>
</feature>
<protein>
    <recommendedName>
        <fullName evidence="4">rhomboid protease</fullName>
        <ecNumber evidence="4">3.4.21.105</ecNumber>
    </recommendedName>
</protein>
<dbReference type="OrthoDB" id="10257275at2759"/>
<evidence type="ECO:0000259" key="11">
    <source>
        <dbReference type="Pfam" id="PF01694"/>
    </source>
</evidence>
<evidence type="ECO:0000256" key="8">
    <source>
        <dbReference type="ARBA" id="ARBA00022989"/>
    </source>
</evidence>
<dbReference type="PANTHER" id="PTHR43066:SF1">
    <property type="entry name" value="RHOMBOID PROTEIN 2"/>
    <property type="match status" value="1"/>
</dbReference>
<dbReference type="HOGENOM" id="CLU_084816_0_0_1"/>
<reference evidence="12 13" key="1">
    <citation type="journal article" date="2010" name="PLoS Genet.">
        <title>De novo assembly of a 40 Mb eukaryotic genome from short sequence reads: Sordaria macrospora, a model organism for fungal morphogenesis.</title>
        <authorList>
            <person name="Nowrousian M."/>
            <person name="Stajich J."/>
            <person name="Chu M."/>
            <person name="Engh I."/>
            <person name="Espagne E."/>
            <person name="Halliday K."/>
            <person name="Kamerewerd J."/>
            <person name="Kempken F."/>
            <person name="Knab B."/>
            <person name="Kuo H.C."/>
            <person name="Osiewacz H.D."/>
            <person name="Poeggeler S."/>
            <person name="Read N."/>
            <person name="Seiler S."/>
            <person name="Smith K."/>
            <person name="Zickler D."/>
            <person name="Kueck U."/>
            <person name="Freitag M."/>
        </authorList>
    </citation>
    <scope>NUCLEOTIDE SEQUENCE [LARGE SCALE GENOMIC DNA]</scope>
    <source>
        <strain evidence="13">ATCC MYA-333 / DSM 997 / K(L3346) / K-hell</strain>
        <tissue evidence="12">Mycelium</tissue>
    </source>
</reference>
<evidence type="ECO:0000256" key="6">
    <source>
        <dbReference type="ARBA" id="ARBA00022692"/>
    </source>
</evidence>
<dbReference type="EC" id="3.4.21.105" evidence="4"/>
<dbReference type="VEuPathDB" id="FungiDB:SMAC_03513"/>
<keyword evidence="8 10" id="KW-1133">Transmembrane helix</keyword>
<evidence type="ECO:0000256" key="2">
    <source>
        <dbReference type="ARBA" id="ARBA00004141"/>
    </source>
</evidence>
<dbReference type="Gene3D" id="1.20.1540.10">
    <property type="entry name" value="Rhomboid-like"/>
    <property type="match status" value="1"/>
</dbReference>
<feature type="transmembrane region" description="Helical" evidence="10">
    <location>
        <begin position="79"/>
        <end position="98"/>
    </location>
</feature>
<dbReference type="PANTHER" id="PTHR43066">
    <property type="entry name" value="RHOMBOID-RELATED PROTEIN"/>
    <property type="match status" value="1"/>
</dbReference>
<name>F7VVE2_SORMK</name>
<comment type="caution">
    <text evidence="12">The sequence shown here is derived from an EMBL/GenBank/DDBJ whole genome shotgun (WGS) entry which is preliminary data.</text>
</comment>
<accession>F7VVE2</accession>
<keyword evidence="5" id="KW-0645">Protease</keyword>
<dbReference type="InterPro" id="IPR022764">
    <property type="entry name" value="Peptidase_S54_rhomboid_dom"/>
</dbReference>
<evidence type="ECO:0000256" key="3">
    <source>
        <dbReference type="ARBA" id="ARBA00009045"/>
    </source>
</evidence>
<evidence type="ECO:0000256" key="9">
    <source>
        <dbReference type="ARBA" id="ARBA00023136"/>
    </source>
</evidence>
<dbReference type="AlphaFoldDB" id="F7VVE2"/>
<feature type="domain" description="Peptidase S54 rhomboid" evidence="11">
    <location>
        <begin position="70"/>
        <end position="212"/>
    </location>
</feature>
<feature type="transmembrane region" description="Helical" evidence="10">
    <location>
        <begin position="164"/>
        <end position="188"/>
    </location>
</feature>
<dbReference type="Pfam" id="PF01694">
    <property type="entry name" value="Rhomboid"/>
    <property type="match status" value="1"/>
</dbReference>
<comment type="subcellular location">
    <subcellularLocation>
        <location evidence="2">Membrane</location>
        <topology evidence="2">Multi-pass membrane protein</topology>
    </subcellularLocation>
</comment>
<dbReference type="SUPFAM" id="SSF144091">
    <property type="entry name" value="Rhomboid-like"/>
    <property type="match status" value="1"/>
</dbReference>
<comment type="catalytic activity">
    <reaction evidence="1">
        <text>Cleaves type-1 transmembrane domains using a catalytic dyad composed of serine and histidine that are contributed by different transmembrane domains.</text>
        <dbReference type="EC" id="3.4.21.105"/>
    </reaction>
</comment>
<dbReference type="KEGG" id="smp:10808794"/>
<keyword evidence="7" id="KW-0378">Hydrolase</keyword>
<evidence type="ECO:0000256" key="7">
    <source>
        <dbReference type="ARBA" id="ARBA00022801"/>
    </source>
</evidence>
<dbReference type="STRING" id="771870.F7VVE2"/>
<dbReference type="FunCoup" id="F7VVE2">
    <property type="interactions" value="57"/>
</dbReference>
<dbReference type="InParanoid" id="F7VVE2"/>
<organism evidence="12 13">
    <name type="scientific">Sordaria macrospora (strain ATCC MYA-333 / DSM 997 / K(L3346) / K-hell)</name>
    <dbReference type="NCBI Taxonomy" id="771870"/>
    <lineage>
        <taxon>Eukaryota</taxon>
        <taxon>Fungi</taxon>
        <taxon>Dikarya</taxon>
        <taxon>Ascomycota</taxon>
        <taxon>Pezizomycotina</taxon>
        <taxon>Sordariomycetes</taxon>
        <taxon>Sordariomycetidae</taxon>
        <taxon>Sordariales</taxon>
        <taxon>Sordariaceae</taxon>
        <taxon>Sordaria</taxon>
    </lineage>
</organism>
<keyword evidence="13" id="KW-1185">Reference proteome</keyword>